<feature type="transmembrane region" description="Helical" evidence="6">
    <location>
        <begin position="60"/>
        <end position="80"/>
    </location>
</feature>
<dbReference type="RefSeq" id="WP_011809299.1">
    <property type="nucleotide sequence ID" value="NC_008786.1"/>
</dbReference>
<evidence type="ECO:0000313" key="8">
    <source>
        <dbReference type="Proteomes" id="UP000000374"/>
    </source>
</evidence>
<feature type="transmembrane region" description="Helical" evidence="6">
    <location>
        <begin position="310"/>
        <end position="328"/>
    </location>
</feature>
<feature type="transmembrane region" description="Helical" evidence="6">
    <location>
        <begin position="230"/>
        <end position="250"/>
    </location>
</feature>
<organism evidence="7 8">
    <name type="scientific">Verminephrobacter eiseniae (strain EF01-2)</name>
    <dbReference type="NCBI Taxonomy" id="391735"/>
    <lineage>
        <taxon>Bacteria</taxon>
        <taxon>Pseudomonadati</taxon>
        <taxon>Pseudomonadota</taxon>
        <taxon>Betaproteobacteria</taxon>
        <taxon>Burkholderiales</taxon>
        <taxon>Comamonadaceae</taxon>
        <taxon>Verminephrobacter</taxon>
    </lineage>
</organism>
<evidence type="ECO:0000256" key="1">
    <source>
        <dbReference type="ARBA" id="ARBA00004651"/>
    </source>
</evidence>
<dbReference type="HOGENOM" id="CLU_028880_3_1_4"/>
<reference evidence="8" key="1">
    <citation type="submission" date="2006-12" db="EMBL/GenBank/DDBJ databases">
        <title>Complete sequence of chromosome 1 of Verminephrobacter eiseniae EF01-2.</title>
        <authorList>
            <person name="Copeland A."/>
            <person name="Lucas S."/>
            <person name="Lapidus A."/>
            <person name="Barry K."/>
            <person name="Detter J.C."/>
            <person name="Glavina del Rio T."/>
            <person name="Dalin E."/>
            <person name="Tice H."/>
            <person name="Pitluck S."/>
            <person name="Chertkov O."/>
            <person name="Brettin T."/>
            <person name="Bruce D."/>
            <person name="Han C."/>
            <person name="Tapia R."/>
            <person name="Gilna P."/>
            <person name="Schmutz J."/>
            <person name="Larimer F."/>
            <person name="Land M."/>
            <person name="Hauser L."/>
            <person name="Kyrpides N."/>
            <person name="Kim E."/>
            <person name="Stahl D."/>
            <person name="Richardson P."/>
        </authorList>
    </citation>
    <scope>NUCLEOTIDE SEQUENCE [LARGE SCALE GENOMIC DNA]</scope>
    <source>
        <strain evidence="8">EF01-2</strain>
    </source>
</reference>
<proteinExistence type="predicted"/>
<keyword evidence="4 6" id="KW-1133">Transmembrane helix</keyword>
<keyword evidence="3 6" id="KW-0812">Transmembrane</keyword>
<evidence type="ECO:0000256" key="5">
    <source>
        <dbReference type="ARBA" id="ARBA00023136"/>
    </source>
</evidence>
<evidence type="ECO:0000256" key="4">
    <source>
        <dbReference type="ARBA" id="ARBA00022989"/>
    </source>
</evidence>
<feature type="transmembrane region" description="Helical" evidence="6">
    <location>
        <begin position="178"/>
        <end position="199"/>
    </location>
</feature>
<dbReference type="eggNOG" id="COG1172">
    <property type="taxonomic scope" value="Bacteria"/>
</dbReference>
<dbReference type="PANTHER" id="PTHR32196:SF72">
    <property type="entry name" value="RIBOSE IMPORT PERMEASE PROTEIN RBSC"/>
    <property type="match status" value="1"/>
</dbReference>
<name>A1WI35_VEREI</name>
<dbReference type="EMBL" id="CP000542">
    <property type="protein sequence ID" value="ABM57292.1"/>
    <property type="molecule type" value="Genomic_DNA"/>
</dbReference>
<dbReference type="PANTHER" id="PTHR32196">
    <property type="entry name" value="ABC TRANSPORTER PERMEASE PROTEIN YPHD-RELATED-RELATED"/>
    <property type="match status" value="1"/>
</dbReference>
<feature type="transmembrane region" description="Helical" evidence="6">
    <location>
        <begin position="262"/>
        <end position="280"/>
    </location>
</feature>
<feature type="transmembrane region" description="Helical" evidence="6">
    <location>
        <begin position="30"/>
        <end position="48"/>
    </location>
</feature>
<dbReference type="AlphaFoldDB" id="A1WI35"/>
<keyword evidence="8" id="KW-1185">Reference proteome</keyword>
<dbReference type="InterPro" id="IPR001851">
    <property type="entry name" value="ABC_transp_permease"/>
</dbReference>
<dbReference type="Pfam" id="PF02653">
    <property type="entry name" value="BPD_transp_2"/>
    <property type="match status" value="1"/>
</dbReference>
<comment type="subcellular location">
    <subcellularLocation>
        <location evidence="1">Cell membrane</location>
        <topology evidence="1">Multi-pass membrane protein</topology>
    </subcellularLocation>
</comment>
<dbReference type="GO" id="GO:0005886">
    <property type="term" value="C:plasma membrane"/>
    <property type="evidence" value="ECO:0007669"/>
    <property type="project" value="UniProtKB-SubCell"/>
</dbReference>
<protein>
    <submittedName>
        <fullName evidence="7">Inner-membrane translocator</fullName>
    </submittedName>
</protein>
<dbReference type="STRING" id="391735.Veis_1533"/>
<feature type="transmembrane region" description="Helical" evidence="6">
    <location>
        <begin position="287"/>
        <end position="304"/>
    </location>
</feature>
<dbReference type="CDD" id="cd06579">
    <property type="entry name" value="TM_PBP1_transp_AraH_like"/>
    <property type="match status" value="1"/>
</dbReference>
<keyword evidence="5 6" id="KW-0472">Membrane</keyword>
<accession>A1WI35</accession>
<gene>
    <name evidence="7" type="ordered locus">Veis_1533</name>
</gene>
<evidence type="ECO:0000256" key="3">
    <source>
        <dbReference type="ARBA" id="ARBA00022692"/>
    </source>
</evidence>
<evidence type="ECO:0000313" key="7">
    <source>
        <dbReference type="EMBL" id="ABM57292.1"/>
    </source>
</evidence>
<dbReference type="Proteomes" id="UP000000374">
    <property type="component" value="Chromosome"/>
</dbReference>
<dbReference type="GO" id="GO:0022857">
    <property type="term" value="F:transmembrane transporter activity"/>
    <property type="evidence" value="ECO:0007669"/>
    <property type="project" value="InterPro"/>
</dbReference>
<evidence type="ECO:0000256" key="2">
    <source>
        <dbReference type="ARBA" id="ARBA00022475"/>
    </source>
</evidence>
<evidence type="ECO:0000256" key="6">
    <source>
        <dbReference type="SAM" id="Phobius"/>
    </source>
</evidence>
<feature type="transmembrane region" description="Helical" evidence="6">
    <location>
        <begin position="110"/>
        <end position="131"/>
    </location>
</feature>
<sequence>MSATGREPLAAPAAPAAPARWRSPLRTRPWLGSVVAAVLAWAATVYSGGGQGAGELLTAALAFSAFTVLVSLGQMLVISVGPGNADLSIPSTIALSGVAAMSVMDGRDAMLVPGLLAAMAVGVAVGLFNFGLIRLLRIAPIIATLAASLIVMSVAINLGRGLKVKPPALFSDLMAQRVLGIPLVALLALAVTLAVALMLEHTLLGRSIAALGQNRRAAQLAGLRVERTRLWAYLICAGLAGLTGALIAGFSGGNSLDQGQEYLLLSIAVVVIGGTAVAGGRPCVPGIWGAAMFMFLLVALLNAVGAGPGLRMLLTGSIIIAVIALASTRPGR</sequence>
<dbReference type="GeneID" id="76460152"/>
<dbReference type="KEGG" id="vei:Veis_1533"/>
<feature type="transmembrane region" description="Helical" evidence="6">
    <location>
        <begin position="138"/>
        <end position="158"/>
    </location>
</feature>
<dbReference type="OrthoDB" id="5422926at2"/>
<keyword evidence="2" id="KW-1003">Cell membrane</keyword>